<evidence type="ECO:0000313" key="11">
    <source>
        <dbReference type="EMBL" id="RKL64800.1"/>
    </source>
</evidence>
<evidence type="ECO:0000256" key="8">
    <source>
        <dbReference type="ARBA" id="ARBA00038436"/>
    </source>
</evidence>
<evidence type="ECO:0000259" key="10">
    <source>
        <dbReference type="Pfam" id="PF04290"/>
    </source>
</evidence>
<evidence type="ECO:0000256" key="2">
    <source>
        <dbReference type="ARBA" id="ARBA00022448"/>
    </source>
</evidence>
<evidence type="ECO:0000256" key="3">
    <source>
        <dbReference type="ARBA" id="ARBA00022475"/>
    </source>
</evidence>
<dbReference type="OrthoDB" id="4964541at2"/>
<dbReference type="InterPro" id="IPR007387">
    <property type="entry name" value="TRAP_DctQ"/>
</dbReference>
<evidence type="ECO:0000256" key="5">
    <source>
        <dbReference type="ARBA" id="ARBA00022692"/>
    </source>
</evidence>
<keyword evidence="2" id="KW-0813">Transport</keyword>
<organism evidence="11 12">
    <name type="scientific">Salipaludibacillus neizhouensis</name>
    <dbReference type="NCBI Taxonomy" id="885475"/>
    <lineage>
        <taxon>Bacteria</taxon>
        <taxon>Bacillati</taxon>
        <taxon>Bacillota</taxon>
        <taxon>Bacilli</taxon>
        <taxon>Bacillales</taxon>
        <taxon>Bacillaceae</taxon>
    </lineage>
</organism>
<keyword evidence="3" id="KW-1003">Cell membrane</keyword>
<keyword evidence="4" id="KW-0997">Cell inner membrane</keyword>
<feature type="transmembrane region" description="Helical" evidence="9">
    <location>
        <begin position="129"/>
        <end position="151"/>
    </location>
</feature>
<dbReference type="PANTHER" id="PTHR35011:SF2">
    <property type="entry name" value="2,3-DIKETO-L-GULONATE TRAP TRANSPORTER SMALL PERMEASE PROTEIN YIAM"/>
    <property type="match status" value="1"/>
</dbReference>
<dbReference type="InterPro" id="IPR055348">
    <property type="entry name" value="DctQ"/>
</dbReference>
<gene>
    <name evidence="11" type="ORF">CR203_24350</name>
</gene>
<evidence type="ECO:0000313" key="12">
    <source>
        <dbReference type="Proteomes" id="UP000281498"/>
    </source>
</evidence>
<evidence type="ECO:0000256" key="4">
    <source>
        <dbReference type="ARBA" id="ARBA00022519"/>
    </source>
</evidence>
<keyword evidence="6 9" id="KW-1133">Transmembrane helix</keyword>
<evidence type="ECO:0000256" key="6">
    <source>
        <dbReference type="ARBA" id="ARBA00022989"/>
    </source>
</evidence>
<proteinExistence type="inferred from homology"/>
<keyword evidence="7 9" id="KW-0472">Membrane</keyword>
<feature type="domain" description="Tripartite ATP-independent periplasmic transporters DctQ component" evidence="10">
    <location>
        <begin position="27"/>
        <end position="157"/>
    </location>
</feature>
<reference evidence="11 12" key="1">
    <citation type="submission" date="2017-10" db="EMBL/GenBank/DDBJ databases">
        <title>Bacillus sp. nov., a halophilic bacterium isolated from a Keqin Lake.</title>
        <authorList>
            <person name="Wang H."/>
        </authorList>
    </citation>
    <scope>NUCLEOTIDE SEQUENCE [LARGE SCALE GENOMIC DNA]</scope>
    <source>
        <strain evidence="11 12">KCTC 13187</strain>
    </source>
</reference>
<dbReference type="PANTHER" id="PTHR35011">
    <property type="entry name" value="2,3-DIKETO-L-GULONATE TRAP TRANSPORTER SMALL PERMEASE PROTEIN YIAM"/>
    <property type="match status" value="1"/>
</dbReference>
<feature type="transmembrane region" description="Helical" evidence="9">
    <location>
        <begin position="89"/>
        <end position="109"/>
    </location>
</feature>
<dbReference type="Proteomes" id="UP000281498">
    <property type="component" value="Unassembled WGS sequence"/>
</dbReference>
<comment type="caution">
    <text evidence="11">The sequence shown here is derived from an EMBL/GenBank/DDBJ whole genome shotgun (WGS) entry which is preliminary data.</text>
</comment>
<sequence length="169" mass="19291">MVKGRFNLKTLVKVQKGIMIISSILILIGLFLSVCLRYVFKIDLFGIEELLLIPIFLLYFIGAAQGSYEKSHITADILESYVKSGKIKAWNRLVTSVVVLIVCLIITFWNSQYIFWSFNNGGNTSGYQIPLFIPHGTVLIGFILMSFYSLIDFFRQISMVKDEMKKGKE</sequence>
<evidence type="ECO:0000256" key="9">
    <source>
        <dbReference type="SAM" id="Phobius"/>
    </source>
</evidence>
<keyword evidence="5 9" id="KW-0812">Transmembrane</keyword>
<dbReference type="GO" id="GO:0022857">
    <property type="term" value="F:transmembrane transporter activity"/>
    <property type="evidence" value="ECO:0007669"/>
    <property type="project" value="TreeGrafter"/>
</dbReference>
<comment type="similarity">
    <text evidence="8">Belongs to the TRAP transporter small permease family.</text>
</comment>
<accession>A0A3A9K1N1</accession>
<feature type="transmembrane region" description="Helical" evidence="9">
    <location>
        <begin position="51"/>
        <end position="68"/>
    </location>
</feature>
<evidence type="ECO:0000256" key="7">
    <source>
        <dbReference type="ARBA" id="ARBA00023136"/>
    </source>
</evidence>
<dbReference type="AlphaFoldDB" id="A0A3A9K1N1"/>
<keyword evidence="12" id="KW-1185">Reference proteome</keyword>
<comment type="subcellular location">
    <subcellularLocation>
        <location evidence="1">Cell inner membrane</location>
        <topology evidence="1">Multi-pass membrane protein</topology>
    </subcellularLocation>
</comment>
<dbReference type="GO" id="GO:0015740">
    <property type="term" value="P:C4-dicarboxylate transport"/>
    <property type="evidence" value="ECO:0007669"/>
    <property type="project" value="TreeGrafter"/>
</dbReference>
<feature type="transmembrane region" description="Helical" evidence="9">
    <location>
        <begin position="20"/>
        <end position="39"/>
    </location>
</feature>
<dbReference type="EMBL" id="PDOE01000037">
    <property type="protein sequence ID" value="RKL64800.1"/>
    <property type="molecule type" value="Genomic_DNA"/>
</dbReference>
<name>A0A3A9K1N1_9BACI</name>
<dbReference type="GO" id="GO:0005886">
    <property type="term" value="C:plasma membrane"/>
    <property type="evidence" value="ECO:0007669"/>
    <property type="project" value="UniProtKB-SubCell"/>
</dbReference>
<evidence type="ECO:0000256" key="1">
    <source>
        <dbReference type="ARBA" id="ARBA00004429"/>
    </source>
</evidence>
<dbReference type="Pfam" id="PF04290">
    <property type="entry name" value="DctQ"/>
    <property type="match status" value="1"/>
</dbReference>
<protein>
    <recommendedName>
        <fullName evidence="10">Tripartite ATP-independent periplasmic transporters DctQ component domain-containing protein</fullName>
    </recommendedName>
</protein>